<dbReference type="Proteomes" id="UP000190637">
    <property type="component" value="Unassembled WGS sequence"/>
</dbReference>
<name>A0A1T4R2A6_9ACTN</name>
<dbReference type="InterPro" id="IPR006076">
    <property type="entry name" value="FAD-dep_OxRdtase"/>
</dbReference>
<sequence>MTDLVLRPGWPRPGVPAPQQRTFWMRQAFADEPEDGRAPRLEGAASCDVCVVGGGYTGLWTALEILRRAPGTDVMLIDADVCGGGASGANAGYLMPLWGRFAALVAISDHAEARRIGEESALAVQEIGSFLHDNGIDADYRPASWLWAASSRAQDGAWHQTMRDLDRAEVAPMRPLSAEETRRLTGTRHHFGGVLDPGCATLNPAKLVRGMRRVALDLGVRVHERTPLTALRAGRRTQVRTPRGLISADRVVLAVNAWAGQVEDIGRRMVTVATDTLVTRPAPDALEAIGWDGDIAVTDSRRRLNFYRTTPDGRLLFGKGGIAAAYGRNASGMWGAPLRLGEVKRQMARLFPSLAGLPVEHAWTAPVEYSVTSLPFAGRLRSVPGVYYGAGYSGDGIAASRLMGKVLAALALGDRDEWSDSAFTRPPSGWIPPDPFRYLGANVVLSALRAREAYEDRGRRVPVPVRLLASIDPSAFGH</sequence>
<dbReference type="EMBL" id="FUWS01000006">
    <property type="protein sequence ID" value="SKA10170.1"/>
    <property type="molecule type" value="Genomic_DNA"/>
</dbReference>
<evidence type="ECO:0000313" key="3">
    <source>
        <dbReference type="Proteomes" id="UP000190637"/>
    </source>
</evidence>
<dbReference type="SUPFAM" id="SSF51905">
    <property type="entry name" value="FAD/NAD(P)-binding domain"/>
    <property type="match status" value="1"/>
</dbReference>
<feature type="domain" description="FAD dependent oxidoreductase" evidence="1">
    <location>
        <begin position="48"/>
        <end position="410"/>
    </location>
</feature>
<dbReference type="PANTHER" id="PTHR13847:SF285">
    <property type="entry name" value="FAD DEPENDENT OXIDOREDUCTASE DOMAIN-CONTAINING PROTEIN"/>
    <property type="match status" value="1"/>
</dbReference>
<organism evidence="2 3">
    <name type="scientific">Marinactinospora thermotolerans DSM 45154</name>
    <dbReference type="NCBI Taxonomy" id="1122192"/>
    <lineage>
        <taxon>Bacteria</taxon>
        <taxon>Bacillati</taxon>
        <taxon>Actinomycetota</taxon>
        <taxon>Actinomycetes</taxon>
        <taxon>Streptosporangiales</taxon>
        <taxon>Nocardiopsidaceae</taxon>
        <taxon>Marinactinospora</taxon>
    </lineage>
</organism>
<dbReference type="STRING" id="1122192.SAMN02745673_02451"/>
<dbReference type="Gene3D" id="3.50.50.60">
    <property type="entry name" value="FAD/NAD(P)-binding domain"/>
    <property type="match status" value="1"/>
</dbReference>
<gene>
    <name evidence="2" type="ORF">SAMN02745673_02451</name>
</gene>
<dbReference type="GO" id="GO:0005737">
    <property type="term" value="C:cytoplasm"/>
    <property type="evidence" value="ECO:0007669"/>
    <property type="project" value="TreeGrafter"/>
</dbReference>
<dbReference type="OrthoDB" id="9805852at2"/>
<evidence type="ECO:0000313" key="2">
    <source>
        <dbReference type="EMBL" id="SKA10170.1"/>
    </source>
</evidence>
<dbReference type="PANTHER" id="PTHR13847">
    <property type="entry name" value="SARCOSINE DEHYDROGENASE-RELATED"/>
    <property type="match status" value="1"/>
</dbReference>
<dbReference type="AlphaFoldDB" id="A0A1T4R2A6"/>
<accession>A0A1T4R2A6</accession>
<protein>
    <submittedName>
        <fullName evidence="2">Glycine/D-amino acid oxidase</fullName>
    </submittedName>
</protein>
<evidence type="ECO:0000259" key="1">
    <source>
        <dbReference type="Pfam" id="PF01266"/>
    </source>
</evidence>
<dbReference type="Pfam" id="PF01266">
    <property type="entry name" value="DAO"/>
    <property type="match status" value="1"/>
</dbReference>
<dbReference type="RefSeq" id="WP_078761779.1">
    <property type="nucleotide sequence ID" value="NZ_FUWS01000006.1"/>
</dbReference>
<dbReference type="InterPro" id="IPR036188">
    <property type="entry name" value="FAD/NAD-bd_sf"/>
</dbReference>
<proteinExistence type="predicted"/>
<dbReference type="Gene3D" id="3.30.9.10">
    <property type="entry name" value="D-Amino Acid Oxidase, subunit A, domain 2"/>
    <property type="match status" value="1"/>
</dbReference>
<reference evidence="2 3" key="1">
    <citation type="submission" date="2017-02" db="EMBL/GenBank/DDBJ databases">
        <authorList>
            <person name="Peterson S.W."/>
        </authorList>
    </citation>
    <scope>NUCLEOTIDE SEQUENCE [LARGE SCALE GENOMIC DNA]</scope>
    <source>
        <strain evidence="2 3">DSM 45154</strain>
    </source>
</reference>
<keyword evidence="3" id="KW-1185">Reference proteome</keyword>